<accession>A0A851GI35</accession>
<name>A0A851GI35_9BACT</name>
<comment type="caution">
    <text evidence="2">The sequence shown here is derived from an EMBL/GenBank/DDBJ whole genome shotgun (WGS) entry which is preliminary data.</text>
</comment>
<dbReference type="RefSeq" id="WP_178930827.1">
    <property type="nucleotide sequence ID" value="NZ_JACBAZ010000001.1"/>
</dbReference>
<dbReference type="Proteomes" id="UP000557872">
    <property type="component" value="Unassembled WGS sequence"/>
</dbReference>
<dbReference type="AlphaFoldDB" id="A0A851GI35"/>
<keyword evidence="3" id="KW-1185">Reference proteome</keyword>
<reference evidence="2 3" key="1">
    <citation type="submission" date="2020-07" db="EMBL/GenBank/DDBJ databases">
        <title>Roseicoccus Jingziensis gen. nov., sp. nov., isolated from coastal seawater.</title>
        <authorList>
            <person name="Feng X."/>
        </authorList>
    </citation>
    <scope>NUCLEOTIDE SEQUENCE [LARGE SCALE GENOMIC DNA]</scope>
    <source>
        <strain evidence="2 3">N1E253</strain>
    </source>
</reference>
<evidence type="ECO:0000313" key="3">
    <source>
        <dbReference type="Proteomes" id="UP000557872"/>
    </source>
</evidence>
<proteinExistence type="predicted"/>
<keyword evidence="1" id="KW-0732">Signal</keyword>
<dbReference type="EMBL" id="JACBAZ010000001">
    <property type="protein sequence ID" value="NWK54290.1"/>
    <property type="molecule type" value="Genomic_DNA"/>
</dbReference>
<feature type="signal peptide" evidence="1">
    <location>
        <begin position="1"/>
        <end position="24"/>
    </location>
</feature>
<sequence length="202" mass="22238">MKYTLKKRCLCMLSLAALILPGQALEERTFRSASKDKSFSGLLTGYDSKSKVVTVRLASGNEKRFNIDLLSDDDQKYVLDNQDTLAVSKDVSVSFKEIKEKSIRSKEGLVRTSAVPTYFDITVYNRSKTPVEELELRYHYYYCVGTLKPGGPKHTPQVAKGVLVFDKIYGQDTSTLQTAKIDIVRASKKGTAPPVPSGGGGG</sequence>
<organism evidence="2 3">
    <name type="scientific">Oceaniferula marina</name>
    <dbReference type="NCBI Taxonomy" id="2748318"/>
    <lineage>
        <taxon>Bacteria</taxon>
        <taxon>Pseudomonadati</taxon>
        <taxon>Verrucomicrobiota</taxon>
        <taxon>Verrucomicrobiia</taxon>
        <taxon>Verrucomicrobiales</taxon>
        <taxon>Verrucomicrobiaceae</taxon>
        <taxon>Oceaniferula</taxon>
    </lineage>
</organism>
<evidence type="ECO:0000313" key="2">
    <source>
        <dbReference type="EMBL" id="NWK54290.1"/>
    </source>
</evidence>
<protein>
    <submittedName>
        <fullName evidence="2">Uncharacterized protein</fullName>
    </submittedName>
</protein>
<feature type="chain" id="PRO_5032605005" evidence="1">
    <location>
        <begin position="25"/>
        <end position="202"/>
    </location>
</feature>
<evidence type="ECO:0000256" key="1">
    <source>
        <dbReference type="SAM" id="SignalP"/>
    </source>
</evidence>
<gene>
    <name evidence="2" type="ORF">HW115_01610</name>
</gene>